<dbReference type="EMBL" id="DF967975">
    <property type="protein sequence ID" value="GAP19277.1"/>
    <property type="molecule type" value="Genomic_DNA"/>
</dbReference>
<keyword evidence="3" id="KW-1185">Reference proteome</keyword>
<gene>
    <name evidence="2" type="ORF">ADN01_10660</name>
    <name evidence="1" type="ORF">LSAC_03178</name>
</gene>
<dbReference type="Proteomes" id="UP000050501">
    <property type="component" value="Unassembled WGS sequence"/>
</dbReference>
<evidence type="ECO:0000313" key="1">
    <source>
        <dbReference type="EMBL" id="GAP19277.1"/>
    </source>
</evidence>
<dbReference type="AlphaFoldDB" id="A0A0M8JPR0"/>
<dbReference type="OrthoDB" id="164381at2"/>
<dbReference type="EMBL" id="LGCM01000038">
    <property type="protein sequence ID" value="KPL80939.1"/>
    <property type="molecule type" value="Genomic_DNA"/>
</dbReference>
<reference evidence="1" key="1">
    <citation type="journal article" date="2015" name="Genome Announc.">
        <title>Draft Genome Sequences of Anaerolinea thermolimosa IMO-1, Bellilinea caldifistulae GOMI-1, Leptolinea tardivitalis YMTK-2, Levilinea saccharolytica KIBI-1, Longilinea arvoryzae KOME-1, Previously Described as Members of the Class Anaerolineae (Chloroflexi).</title>
        <authorList>
            <person name="Matsuura N."/>
            <person name="Tourlousse M.D."/>
            <person name="Ohashi A."/>
            <person name="Hugenholtz P."/>
            <person name="Sekiguchi Y."/>
        </authorList>
    </citation>
    <scope>NUCLEOTIDE SEQUENCE</scope>
    <source>
        <strain evidence="1">KIBI-1</strain>
    </source>
</reference>
<organism evidence="1">
    <name type="scientific">Levilinea saccharolytica</name>
    <dbReference type="NCBI Taxonomy" id="229921"/>
    <lineage>
        <taxon>Bacteria</taxon>
        <taxon>Bacillati</taxon>
        <taxon>Chloroflexota</taxon>
        <taxon>Anaerolineae</taxon>
        <taxon>Anaerolineales</taxon>
        <taxon>Anaerolineaceae</taxon>
        <taxon>Levilinea</taxon>
    </lineage>
</organism>
<reference evidence="2 3" key="2">
    <citation type="submission" date="2015-07" db="EMBL/GenBank/DDBJ databases">
        <title>Genome sequence of Levilinea saccharolytica DSM 16555.</title>
        <authorList>
            <person name="Hemp J."/>
            <person name="Ward L.M."/>
            <person name="Pace L.A."/>
            <person name="Fischer W.W."/>
        </authorList>
    </citation>
    <scope>NUCLEOTIDE SEQUENCE [LARGE SCALE GENOMIC DNA]</scope>
    <source>
        <strain evidence="2 3">KIBI-1</strain>
    </source>
</reference>
<proteinExistence type="predicted"/>
<accession>A0A0M8JPR0</accession>
<evidence type="ECO:0000313" key="2">
    <source>
        <dbReference type="EMBL" id="KPL80939.1"/>
    </source>
</evidence>
<dbReference type="STRING" id="229921.ADN01_10660"/>
<protein>
    <submittedName>
        <fullName evidence="1">Uncharacterized protein</fullName>
    </submittedName>
</protein>
<evidence type="ECO:0000313" key="3">
    <source>
        <dbReference type="Proteomes" id="UP000050501"/>
    </source>
</evidence>
<sequence>MAEINWETLKVRHCKHAGGKVRLEVQKIYPAEFMPDQPARVVAHRCSHGMRCLITNKGACVWSGGNPGYDPFIESD</sequence>
<name>A0A0M8JPR0_9CHLR</name>
<dbReference type="RefSeq" id="WP_062419565.1">
    <property type="nucleotide sequence ID" value="NZ_BBXZ01000172.1"/>
</dbReference>